<evidence type="ECO:0000256" key="5">
    <source>
        <dbReference type="ARBA" id="ARBA00022692"/>
    </source>
</evidence>
<dbReference type="InterPro" id="IPR035897">
    <property type="entry name" value="Toll_tir_struct_dom_sf"/>
</dbReference>
<dbReference type="InterPro" id="IPR000157">
    <property type="entry name" value="TIR_dom"/>
</dbReference>
<keyword evidence="6" id="KW-0732">Signal</keyword>
<keyword evidence="9 14" id="KW-1133">Transmembrane helix</keyword>
<dbReference type="InterPro" id="IPR032675">
    <property type="entry name" value="LRR_dom_sf"/>
</dbReference>
<dbReference type="SMART" id="SM00365">
    <property type="entry name" value="LRR_SD22"/>
    <property type="match status" value="6"/>
</dbReference>
<dbReference type="InterPro" id="IPR003591">
    <property type="entry name" value="Leu-rich_rpt_typical-subtyp"/>
</dbReference>
<dbReference type="PRINTS" id="PR01537">
    <property type="entry name" value="INTRLKN1R1F"/>
</dbReference>
<evidence type="ECO:0000256" key="1">
    <source>
        <dbReference type="ARBA" id="ARBA00004479"/>
    </source>
</evidence>
<dbReference type="PANTHER" id="PTHR24365:SF522">
    <property type="entry name" value="LOW QUALITY PROTEIN: TOLL-LIKE RECEPTOR 13-RELATED"/>
    <property type="match status" value="1"/>
</dbReference>
<dbReference type="Gene3D" id="3.80.10.10">
    <property type="entry name" value="Ribonuclease Inhibitor"/>
    <property type="match status" value="4"/>
</dbReference>
<dbReference type="GO" id="GO:0006954">
    <property type="term" value="P:inflammatory response"/>
    <property type="evidence" value="ECO:0007669"/>
    <property type="project" value="UniProtKB-KW"/>
</dbReference>
<dbReference type="SMART" id="SM00255">
    <property type="entry name" value="TIR"/>
    <property type="match status" value="1"/>
</dbReference>
<evidence type="ECO:0000313" key="17">
    <source>
        <dbReference type="Proteomes" id="UP001557470"/>
    </source>
</evidence>
<evidence type="ECO:0000259" key="15">
    <source>
        <dbReference type="PROSITE" id="PS50104"/>
    </source>
</evidence>
<dbReference type="PRINTS" id="PR00019">
    <property type="entry name" value="LEURICHRPT"/>
</dbReference>
<dbReference type="SUPFAM" id="SSF52200">
    <property type="entry name" value="Toll/Interleukin receptor TIR domain"/>
    <property type="match status" value="1"/>
</dbReference>
<dbReference type="PROSITE" id="PS50104">
    <property type="entry name" value="TIR"/>
    <property type="match status" value="1"/>
</dbReference>
<keyword evidence="8" id="KW-0391">Immunity</keyword>
<feature type="domain" description="TIR" evidence="15">
    <location>
        <begin position="802"/>
        <end position="943"/>
    </location>
</feature>
<dbReference type="Gene3D" id="3.40.50.10140">
    <property type="entry name" value="Toll/interleukin-1 receptor homology (TIR) domain"/>
    <property type="match status" value="1"/>
</dbReference>
<dbReference type="Pfam" id="PF13306">
    <property type="entry name" value="LRR_5"/>
    <property type="match status" value="1"/>
</dbReference>
<keyword evidence="7" id="KW-0677">Repeat</keyword>
<protein>
    <recommendedName>
        <fullName evidence="15">TIR domain-containing protein</fullName>
    </recommendedName>
</protein>
<evidence type="ECO:0000256" key="2">
    <source>
        <dbReference type="ARBA" id="ARBA00009634"/>
    </source>
</evidence>
<dbReference type="InterPro" id="IPR026906">
    <property type="entry name" value="LRR_5"/>
</dbReference>
<keyword evidence="3" id="KW-0399">Innate immunity</keyword>
<dbReference type="FunFam" id="3.40.50.10140:FF:000001">
    <property type="entry name" value="Toll-like receptor 2"/>
    <property type="match status" value="1"/>
</dbReference>
<feature type="transmembrane region" description="Helical" evidence="14">
    <location>
        <begin position="752"/>
        <end position="775"/>
    </location>
</feature>
<dbReference type="PANTHER" id="PTHR24365">
    <property type="entry name" value="TOLL-LIKE RECEPTOR"/>
    <property type="match status" value="1"/>
</dbReference>
<dbReference type="GO" id="GO:0016020">
    <property type="term" value="C:membrane"/>
    <property type="evidence" value="ECO:0007669"/>
    <property type="project" value="UniProtKB-SubCell"/>
</dbReference>
<evidence type="ECO:0000256" key="14">
    <source>
        <dbReference type="SAM" id="Phobius"/>
    </source>
</evidence>
<dbReference type="Pfam" id="PF13855">
    <property type="entry name" value="LRR_8"/>
    <property type="match status" value="4"/>
</dbReference>
<comment type="similarity">
    <text evidence="2">Belongs to the Toll-like receptor family.</text>
</comment>
<proteinExistence type="inferred from homology"/>
<dbReference type="SMART" id="SM00364">
    <property type="entry name" value="LRR_BAC"/>
    <property type="match status" value="4"/>
</dbReference>
<keyword evidence="11" id="KW-0675">Receptor</keyword>
<keyword evidence="5 14" id="KW-0812">Transmembrane</keyword>
<comment type="caution">
    <text evidence="16">The sequence shown here is derived from an EMBL/GenBank/DDBJ whole genome shotgun (WGS) entry which is preliminary data.</text>
</comment>
<dbReference type="SUPFAM" id="SSF52058">
    <property type="entry name" value="L domain-like"/>
    <property type="match status" value="2"/>
</dbReference>
<evidence type="ECO:0000313" key="16">
    <source>
        <dbReference type="EMBL" id="KAL0979931.1"/>
    </source>
</evidence>
<accession>A0ABD0XBI8</accession>
<dbReference type="EMBL" id="JAGEUA010000005">
    <property type="protein sequence ID" value="KAL0979931.1"/>
    <property type="molecule type" value="Genomic_DNA"/>
</dbReference>
<evidence type="ECO:0000256" key="9">
    <source>
        <dbReference type="ARBA" id="ARBA00022989"/>
    </source>
</evidence>
<dbReference type="Pfam" id="PF01582">
    <property type="entry name" value="TIR"/>
    <property type="match status" value="1"/>
</dbReference>
<evidence type="ECO:0000256" key="11">
    <source>
        <dbReference type="ARBA" id="ARBA00023170"/>
    </source>
</evidence>
<dbReference type="Proteomes" id="UP001557470">
    <property type="component" value="Unassembled WGS sequence"/>
</dbReference>
<evidence type="ECO:0000256" key="6">
    <source>
        <dbReference type="ARBA" id="ARBA00022729"/>
    </source>
</evidence>
<dbReference type="AlphaFoldDB" id="A0ABD0XBI8"/>
<dbReference type="SMART" id="SM00369">
    <property type="entry name" value="LRR_TYP"/>
    <property type="match status" value="13"/>
</dbReference>
<evidence type="ECO:0000256" key="3">
    <source>
        <dbReference type="ARBA" id="ARBA00022588"/>
    </source>
</evidence>
<organism evidence="16 17">
    <name type="scientific">Umbra pygmaea</name>
    <name type="common">Eastern mudminnow</name>
    <dbReference type="NCBI Taxonomy" id="75934"/>
    <lineage>
        <taxon>Eukaryota</taxon>
        <taxon>Metazoa</taxon>
        <taxon>Chordata</taxon>
        <taxon>Craniata</taxon>
        <taxon>Vertebrata</taxon>
        <taxon>Euteleostomi</taxon>
        <taxon>Actinopterygii</taxon>
        <taxon>Neopterygii</taxon>
        <taxon>Teleostei</taxon>
        <taxon>Protacanthopterygii</taxon>
        <taxon>Esociformes</taxon>
        <taxon>Umbridae</taxon>
        <taxon>Umbra</taxon>
    </lineage>
</organism>
<sequence>MELKKAMSEPRCVWSHSQMTVFFGYVLLCWVLATPGTAYSLENCTIVNTENVTLDCRNRKLGAIPADIPQRTTSLDISTNLIWKIEKGDLKNKSMLIKLRMDSNQISHVDDETFSDLKALQMLDLSNNKLTSISDLMFLGLNTLSKLLINDNLITTITLQSFQNFHNLKYVDLTNNHLGQLSSMKPILQLPQLNNLFIGENKFTYFLSSEISNKSIALRNLDISDNPMTFFNITDNVFPDLQYLGLARCGTKDMEWNVPDRSFLSNVTSLSLTDVRLSLEMMSTMLQSFTTSLAKIVIYNLLDEHAWPLINIACQIPTLETLQLQNISTVSEKLLQSCTHLIDLNLEYSNLTELHEFSFRPMKQIRRLILRSNQFSAVPNATRNLTTLQILDLRNNSIQSLCCLDFAKLTRLKELYLNNNQITDIKHCFFQDLRALEYLDLDSNTIQDVGDTFKEGFQKLKLLNLNKNQLTSIQPDSFKGLKSLKVLYLSYNQILYMQPGAFQGLTRLTDLHVGNNWLVSEYPLTYSVFKGLKSLQTLDISQNNIYYSTDKEVPSIFSTLTSLKYLYFDTQGPEGEHIHHIPTHFLKGLRSLVMFSAERLFLNSLSKDTFLYTPHLEVLNISNNDFRSLSPELFQAIPMLKELHVQHARLLSLDFLILANLTQLTYLNVKLNEFTEINETVIHSVPALNYLDMQDNLLSCDCMNAWFIQWLKNDTSTQVVYAHDLVCRFKEYKKPTKLMDFDIHTCSEDFGFFYFISTTSVVLLTLLGSLTYYFLRWQVVYAYYLFLAYLHDTKHRKRPAPNQYDAFVSYNSQDEPWVLEELLPELEENQGWRLCLHHRDFQPGKPIVENITDAIYGSRKTICVITRRYLESEWCSREIQVASFRLFDEQKDVLILVFLEEIPDQQLSLYHRMRKMLKKRTYLSWPRAGEHTETFWLKLRMALETRDNDDEENLLIGPRQR</sequence>
<keyword evidence="4" id="KW-0433">Leucine-rich repeat</keyword>
<keyword evidence="17" id="KW-1185">Reference proteome</keyword>
<evidence type="ECO:0000256" key="7">
    <source>
        <dbReference type="ARBA" id="ARBA00022737"/>
    </source>
</evidence>
<evidence type="ECO:0000256" key="12">
    <source>
        <dbReference type="ARBA" id="ARBA00023180"/>
    </source>
</evidence>
<dbReference type="PROSITE" id="PS51450">
    <property type="entry name" value="LRR"/>
    <property type="match status" value="5"/>
</dbReference>
<evidence type="ECO:0000256" key="8">
    <source>
        <dbReference type="ARBA" id="ARBA00022859"/>
    </source>
</evidence>
<reference evidence="16 17" key="1">
    <citation type="submission" date="2024-06" db="EMBL/GenBank/DDBJ databases">
        <authorList>
            <person name="Pan Q."/>
            <person name="Wen M."/>
            <person name="Jouanno E."/>
            <person name="Zahm M."/>
            <person name="Klopp C."/>
            <person name="Cabau C."/>
            <person name="Louis A."/>
            <person name="Berthelot C."/>
            <person name="Parey E."/>
            <person name="Roest Crollius H."/>
            <person name="Montfort J."/>
            <person name="Robinson-Rechavi M."/>
            <person name="Bouchez O."/>
            <person name="Lampietro C."/>
            <person name="Lopez Roques C."/>
            <person name="Donnadieu C."/>
            <person name="Postlethwait J."/>
            <person name="Bobe J."/>
            <person name="Verreycken H."/>
            <person name="Guiguen Y."/>
        </authorList>
    </citation>
    <scope>NUCLEOTIDE SEQUENCE [LARGE SCALE GENOMIC DNA]</scope>
    <source>
        <strain evidence="16">Up_M1</strain>
        <tissue evidence="16">Testis</tissue>
    </source>
</reference>
<name>A0ABD0XBI8_UMBPY</name>
<keyword evidence="10 14" id="KW-0472">Membrane</keyword>
<keyword evidence="13" id="KW-0395">Inflammatory response</keyword>
<evidence type="ECO:0000256" key="10">
    <source>
        <dbReference type="ARBA" id="ARBA00023136"/>
    </source>
</evidence>
<comment type="subcellular location">
    <subcellularLocation>
        <location evidence="1">Membrane</location>
        <topology evidence="1">Single-pass type I membrane protein</topology>
    </subcellularLocation>
</comment>
<keyword evidence="12" id="KW-0325">Glycoprotein</keyword>
<dbReference type="InterPro" id="IPR001611">
    <property type="entry name" value="Leu-rich_rpt"/>
</dbReference>
<evidence type="ECO:0000256" key="4">
    <source>
        <dbReference type="ARBA" id="ARBA00022614"/>
    </source>
</evidence>
<gene>
    <name evidence="16" type="ORF">UPYG_G00191740</name>
</gene>
<dbReference type="GO" id="GO:0045087">
    <property type="term" value="P:innate immune response"/>
    <property type="evidence" value="ECO:0007669"/>
    <property type="project" value="UniProtKB-KW"/>
</dbReference>
<evidence type="ECO:0000256" key="13">
    <source>
        <dbReference type="ARBA" id="ARBA00023198"/>
    </source>
</evidence>
<dbReference type="FunFam" id="3.80.10.10:FF:001164">
    <property type="entry name" value="GH01279p"/>
    <property type="match status" value="1"/>
</dbReference>